<dbReference type="AlphaFoldDB" id="A0A699Q3P8"/>
<protein>
    <submittedName>
        <fullName evidence="2">Uncharacterized protein</fullName>
    </submittedName>
</protein>
<sequence>MFPRRSEDEDSEYPFLKGDGSSSDEWRDYGVTDDDYEGPSVFDDDQYEEELVPVYDADIEDVIEEEEGFVRKGGFGGEEDCIDDVIVVANDICSSMIQTTLNVDFGEDFNTKLHELMSFGKKYYYQG</sequence>
<reference evidence="2" key="1">
    <citation type="journal article" date="2019" name="Sci. Rep.">
        <title>Draft genome of Tanacetum cinerariifolium, the natural source of mosquito coil.</title>
        <authorList>
            <person name="Yamashiro T."/>
            <person name="Shiraishi A."/>
            <person name="Satake H."/>
            <person name="Nakayama K."/>
        </authorList>
    </citation>
    <scope>NUCLEOTIDE SEQUENCE</scope>
</reference>
<feature type="region of interest" description="Disordered" evidence="1">
    <location>
        <begin position="1"/>
        <end position="30"/>
    </location>
</feature>
<evidence type="ECO:0000313" key="2">
    <source>
        <dbReference type="EMBL" id="GFC56495.1"/>
    </source>
</evidence>
<evidence type="ECO:0000256" key="1">
    <source>
        <dbReference type="SAM" id="MobiDB-lite"/>
    </source>
</evidence>
<name>A0A699Q3P8_TANCI</name>
<comment type="caution">
    <text evidence="2">The sequence shown here is derived from an EMBL/GenBank/DDBJ whole genome shotgun (WGS) entry which is preliminary data.</text>
</comment>
<gene>
    <name evidence="2" type="ORF">Tci_828465</name>
</gene>
<organism evidence="2">
    <name type="scientific">Tanacetum cinerariifolium</name>
    <name type="common">Dalmatian daisy</name>
    <name type="synonym">Chrysanthemum cinerariifolium</name>
    <dbReference type="NCBI Taxonomy" id="118510"/>
    <lineage>
        <taxon>Eukaryota</taxon>
        <taxon>Viridiplantae</taxon>
        <taxon>Streptophyta</taxon>
        <taxon>Embryophyta</taxon>
        <taxon>Tracheophyta</taxon>
        <taxon>Spermatophyta</taxon>
        <taxon>Magnoliopsida</taxon>
        <taxon>eudicotyledons</taxon>
        <taxon>Gunneridae</taxon>
        <taxon>Pentapetalae</taxon>
        <taxon>asterids</taxon>
        <taxon>campanulids</taxon>
        <taxon>Asterales</taxon>
        <taxon>Asteraceae</taxon>
        <taxon>Asteroideae</taxon>
        <taxon>Anthemideae</taxon>
        <taxon>Anthemidinae</taxon>
        <taxon>Tanacetum</taxon>
    </lineage>
</organism>
<dbReference type="EMBL" id="BKCJ010969679">
    <property type="protein sequence ID" value="GFC56495.1"/>
    <property type="molecule type" value="Genomic_DNA"/>
</dbReference>
<proteinExistence type="predicted"/>
<accession>A0A699Q3P8</accession>